<evidence type="ECO:0000313" key="11">
    <source>
        <dbReference type="EMBL" id="RKJ96996.1"/>
    </source>
</evidence>
<dbReference type="EMBL" id="CP051298">
    <property type="protein sequence ID" value="QKD43956.1"/>
    <property type="molecule type" value="Genomic_DNA"/>
</dbReference>
<dbReference type="InterPro" id="IPR000390">
    <property type="entry name" value="Small_drug/metabolite_transptr"/>
</dbReference>
<feature type="transmembrane region" description="Helical" evidence="9">
    <location>
        <begin position="85"/>
        <end position="104"/>
    </location>
</feature>
<evidence type="ECO:0000256" key="5">
    <source>
        <dbReference type="ARBA" id="ARBA00022989"/>
    </source>
</evidence>
<evidence type="ECO:0000313" key="13">
    <source>
        <dbReference type="Proteomes" id="UP000500755"/>
    </source>
</evidence>
<accession>A0A420KCR8</accession>
<evidence type="ECO:0000256" key="1">
    <source>
        <dbReference type="ARBA" id="ARBA00004651"/>
    </source>
</evidence>
<dbReference type="InterPro" id="IPR037185">
    <property type="entry name" value="EmrE-like"/>
</dbReference>
<feature type="transmembrane region" description="Helical" evidence="9">
    <location>
        <begin position="27"/>
        <end position="46"/>
    </location>
</feature>
<comment type="subcellular location">
    <subcellularLocation>
        <location evidence="1 8">Cell membrane</location>
        <topology evidence="1 8">Multi-pass membrane protein</topology>
    </subcellularLocation>
</comment>
<keyword evidence="3" id="KW-1003">Cell membrane</keyword>
<evidence type="ECO:0000256" key="9">
    <source>
        <dbReference type="SAM" id="Phobius"/>
    </source>
</evidence>
<dbReference type="GO" id="GO:0031460">
    <property type="term" value="P:glycine betaine transport"/>
    <property type="evidence" value="ECO:0007669"/>
    <property type="project" value="TreeGrafter"/>
</dbReference>
<dbReference type="GO" id="GO:0015199">
    <property type="term" value="F:amino-acid betaine transmembrane transporter activity"/>
    <property type="evidence" value="ECO:0007669"/>
    <property type="project" value="TreeGrafter"/>
</dbReference>
<dbReference type="RefSeq" id="WP_013519351.1">
    <property type="nucleotide sequence ID" value="NZ_AP024172.1"/>
</dbReference>
<evidence type="ECO:0000256" key="7">
    <source>
        <dbReference type="ARBA" id="ARBA00038032"/>
    </source>
</evidence>
<feature type="transmembrane region" description="Helical" evidence="9">
    <location>
        <begin position="58"/>
        <end position="79"/>
    </location>
</feature>
<keyword evidence="4 8" id="KW-0812">Transmembrane</keyword>
<dbReference type="PANTHER" id="PTHR30561">
    <property type="entry name" value="SMR FAMILY PROTON-DEPENDENT DRUG EFFLUX TRANSPORTER SUGE"/>
    <property type="match status" value="1"/>
</dbReference>
<dbReference type="GO" id="GO:0005886">
    <property type="term" value="C:plasma membrane"/>
    <property type="evidence" value="ECO:0007669"/>
    <property type="project" value="UniProtKB-SubCell"/>
</dbReference>
<protein>
    <submittedName>
        <fullName evidence="11">QacE family quaternary ammonium compound efflux SMR transporter</fullName>
    </submittedName>
</protein>
<evidence type="ECO:0000256" key="8">
    <source>
        <dbReference type="RuleBase" id="RU003942"/>
    </source>
</evidence>
<organism evidence="11 12">
    <name type="scientific">Alicycliphilus denitrificans</name>
    <dbReference type="NCBI Taxonomy" id="179636"/>
    <lineage>
        <taxon>Bacteria</taxon>
        <taxon>Pseudomonadati</taxon>
        <taxon>Pseudomonadota</taxon>
        <taxon>Betaproteobacteria</taxon>
        <taxon>Burkholderiales</taxon>
        <taxon>Comamonadaceae</taxon>
        <taxon>Alicycliphilus</taxon>
    </lineage>
</organism>
<evidence type="ECO:0000256" key="2">
    <source>
        <dbReference type="ARBA" id="ARBA00022448"/>
    </source>
</evidence>
<name>A0A420KCR8_9BURK</name>
<dbReference type="Gene3D" id="1.10.3730.20">
    <property type="match status" value="1"/>
</dbReference>
<reference evidence="11 12" key="1">
    <citation type="submission" date="2018-09" db="EMBL/GenBank/DDBJ databases">
        <title>Genome comparison of Alicycliphilus sp. BQ1, a polyurethanolytic bacterium, with its closest phylogenetic relatives Alicycliphilus denitrificans BC and K601, unable to attack polyurethane.</title>
        <authorList>
            <person name="Loza-Tavera H."/>
            <person name="Lozano L."/>
            <person name="Cevallos M."/>
            <person name="Maya-Lucas O."/>
            <person name="Garcia-Mena J."/>
            <person name="Hernandez J."/>
        </authorList>
    </citation>
    <scope>NUCLEOTIDE SEQUENCE [LARGE SCALE GENOMIC DNA]</scope>
    <source>
        <strain evidence="11 12">BQ1</strain>
    </source>
</reference>
<proteinExistence type="inferred from homology"/>
<evidence type="ECO:0000256" key="4">
    <source>
        <dbReference type="ARBA" id="ARBA00022692"/>
    </source>
</evidence>
<gene>
    <name evidence="11" type="ORF">CE154_013455</name>
    <name evidence="10" type="ORF">HF896_10175</name>
</gene>
<reference evidence="10 13" key="2">
    <citation type="submission" date="2020-05" db="EMBL/GenBank/DDBJ databases">
        <title>Complete genome sequence of Alicycliphilus denitrificans DP3.</title>
        <authorList>
            <person name="Chen X."/>
        </authorList>
    </citation>
    <scope>NUCLEOTIDE SEQUENCE [LARGE SCALE GENOMIC DNA]</scope>
    <source>
        <strain evidence="10 13">DP3</strain>
    </source>
</reference>
<dbReference type="FunFam" id="1.10.3730.20:FF:000001">
    <property type="entry name" value="Quaternary ammonium compound resistance transporter SugE"/>
    <property type="match status" value="1"/>
</dbReference>
<dbReference type="Proteomes" id="UP000500755">
    <property type="component" value="Chromosome"/>
</dbReference>
<keyword evidence="2" id="KW-0813">Transport</keyword>
<dbReference type="PANTHER" id="PTHR30561:SF1">
    <property type="entry name" value="MULTIDRUG TRANSPORTER EMRE"/>
    <property type="match status" value="1"/>
</dbReference>
<evidence type="ECO:0000313" key="10">
    <source>
        <dbReference type="EMBL" id="QKD43956.1"/>
    </source>
</evidence>
<dbReference type="GO" id="GO:0015297">
    <property type="term" value="F:antiporter activity"/>
    <property type="evidence" value="ECO:0007669"/>
    <property type="project" value="TreeGrafter"/>
</dbReference>
<dbReference type="EMBL" id="NKDB02000002">
    <property type="protein sequence ID" value="RKJ96996.1"/>
    <property type="molecule type" value="Genomic_DNA"/>
</dbReference>
<dbReference type="GO" id="GO:0015220">
    <property type="term" value="F:choline transmembrane transporter activity"/>
    <property type="evidence" value="ECO:0007669"/>
    <property type="project" value="TreeGrafter"/>
</dbReference>
<dbReference type="AlphaFoldDB" id="A0A420KCR8"/>
<evidence type="ECO:0000313" key="12">
    <source>
        <dbReference type="Proteomes" id="UP000216225"/>
    </source>
</evidence>
<dbReference type="SUPFAM" id="SSF103481">
    <property type="entry name" value="Multidrug resistance efflux transporter EmrE"/>
    <property type="match status" value="1"/>
</dbReference>
<dbReference type="OMA" id="TYALWSG"/>
<dbReference type="Pfam" id="PF00893">
    <property type="entry name" value="Multi_Drug_Res"/>
    <property type="match status" value="1"/>
</dbReference>
<dbReference type="Proteomes" id="UP000216225">
    <property type="component" value="Unassembled WGS sequence"/>
</dbReference>
<evidence type="ECO:0000256" key="3">
    <source>
        <dbReference type="ARBA" id="ARBA00022475"/>
    </source>
</evidence>
<keyword evidence="6 9" id="KW-0472">Membrane</keyword>
<dbReference type="InterPro" id="IPR045324">
    <property type="entry name" value="Small_multidrug_res"/>
</dbReference>
<dbReference type="GO" id="GO:1990961">
    <property type="term" value="P:xenobiotic detoxification by transmembrane export across the plasma membrane"/>
    <property type="evidence" value="ECO:0007669"/>
    <property type="project" value="UniProtKB-ARBA"/>
</dbReference>
<keyword evidence="5 9" id="KW-1133">Transmembrane helix</keyword>
<evidence type="ECO:0000256" key="6">
    <source>
        <dbReference type="ARBA" id="ARBA00023136"/>
    </source>
</evidence>
<comment type="similarity">
    <text evidence="7 8">Belongs to the drug/metabolite transporter (DMT) superfamily. Small multidrug resistance (SMR) (TC 2.A.7.1) family.</text>
</comment>
<sequence length="110" mass="11616">MHPYILLGISIAAEVVATTALKSSQGLTRLWPAVLAVLGYCVAFYLVSKVMNHMATGVVYAVWSGLGIVLISLVGWLLHGQKLDLPAIVGMAMIVGGVLVMQLLSKTTGH</sequence>